<feature type="domain" description="Putative peptidoglycan binding" evidence="1">
    <location>
        <begin position="124"/>
        <end position="161"/>
    </location>
</feature>
<dbReference type="Proteomes" id="UP000198877">
    <property type="component" value="Unassembled WGS sequence"/>
</dbReference>
<organism evidence="2 3">
    <name type="scientific">Microbacterium azadirachtae</name>
    <dbReference type="NCBI Taxonomy" id="582680"/>
    <lineage>
        <taxon>Bacteria</taxon>
        <taxon>Bacillati</taxon>
        <taxon>Actinomycetota</taxon>
        <taxon>Actinomycetes</taxon>
        <taxon>Micrococcales</taxon>
        <taxon>Microbacteriaceae</taxon>
        <taxon>Microbacterium</taxon>
    </lineage>
</organism>
<dbReference type="PROSITE" id="PS51257">
    <property type="entry name" value="PROKAR_LIPOPROTEIN"/>
    <property type="match status" value="1"/>
</dbReference>
<evidence type="ECO:0000313" key="3">
    <source>
        <dbReference type="Proteomes" id="UP000198877"/>
    </source>
</evidence>
<gene>
    <name evidence="2" type="ORF">SAMN04488591_3588</name>
</gene>
<sequence>MKRAITVIIAFALACGAVVGAVVAYYMLPIASGVLAPNPKETAFPITQVDYSDERALPLEPSFSAGVELRAYVSGIVTQTSCTPGMPVASGKALLTVNGKPVIALAAKEPFYRDLGWGDKGADVDSLRGALSSLGYAVDASGEFDDDVFDALTSLQDTENLATSDGLFHISDFLWVPMSSPAIATCEATVGQSVGPGATVATTARILSSLSVTRAAAEGLVPGARTVSVFEVAVTLPESGVLTDPAVLTQIANAPDSRGKLTVDKDGKAAAISGTSRLVEPLQIAAVPPASVFGVQGLRGCVEAQGGTYPVTVVGANLGMSLVRFDGVPPADVLLHPKPGSCNAAAQG</sequence>
<reference evidence="3" key="1">
    <citation type="submission" date="2016-10" db="EMBL/GenBank/DDBJ databases">
        <authorList>
            <person name="Varghese N."/>
            <person name="Submissions S."/>
        </authorList>
    </citation>
    <scope>NUCLEOTIDE SEQUENCE [LARGE SCALE GENOMIC DNA]</scope>
    <source>
        <strain evidence="3">CL127</strain>
    </source>
</reference>
<dbReference type="AlphaFoldDB" id="A0A1I6JHC4"/>
<evidence type="ECO:0000313" key="2">
    <source>
        <dbReference type="EMBL" id="SFR78407.1"/>
    </source>
</evidence>
<dbReference type="Pfam" id="PF08823">
    <property type="entry name" value="PG_binding_2"/>
    <property type="match status" value="1"/>
</dbReference>
<dbReference type="InterPro" id="IPR014927">
    <property type="entry name" value="PG-bd_2"/>
</dbReference>
<dbReference type="EMBL" id="FOYR01000005">
    <property type="protein sequence ID" value="SFR78407.1"/>
    <property type="molecule type" value="Genomic_DNA"/>
</dbReference>
<evidence type="ECO:0000259" key="1">
    <source>
        <dbReference type="Pfam" id="PF08823"/>
    </source>
</evidence>
<name>A0A1I6JHC4_9MICO</name>
<proteinExistence type="predicted"/>
<accession>A0A1I6JHC4</accession>
<protein>
    <submittedName>
        <fullName evidence="2">Putative peptidoglycan binding domain-containing protein</fullName>
    </submittedName>
</protein>